<proteinExistence type="predicted"/>
<comment type="caution">
    <text evidence="2">The sequence shown here is derived from an EMBL/GenBank/DDBJ whole genome shotgun (WGS) entry which is preliminary data.</text>
</comment>
<dbReference type="Proteomes" id="UP000612585">
    <property type="component" value="Unassembled WGS sequence"/>
</dbReference>
<feature type="transmembrane region" description="Helical" evidence="1">
    <location>
        <begin position="71"/>
        <end position="92"/>
    </location>
</feature>
<accession>A0A8J3Z590</accession>
<evidence type="ECO:0000313" key="2">
    <source>
        <dbReference type="EMBL" id="GIJ55253.1"/>
    </source>
</evidence>
<sequence length="114" mass="11924">MFGRTSKTARAQEVAEDAWDALVSTWESARDRTGDLVVDTTDSLGSAKDEAWRRAGNALDALAGRSPSKPWALLFAAVAAGAALGWVAATAIGRQSSLPAFDDDTEPSDLPTSS</sequence>
<keyword evidence="1" id="KW-0812">Transmembrane</keyword>
<keyword evidence="1" id="KW-0472">Membrane</keyword>
<protein>
    <submittedName>
        <fullName evidence="2">Uncharacterized protein</fullName>
    </submittedName>
</protein>
<keyword evidence="3" id="KW-1185">Reference proteome</keyword>
<name>A0A8J3Z590_9ACTN</name>
<evidence type="ECO:0000256" key="1">
    <source>
        <dbReference type="SAM" id="Phobius"/>
    </source>
</evidence>
<dbReference type="RefSeq" id="WP_203991807.1">
    <property type="nucleotide sequence ID" value="NZ_BOPG01000015.1"/>
</dbReference>
<gene>
    <name evidence="2" type="ORF">Vau01_027690</name>
</gene>
<keyword evidence="1" id="KW-1133">Transmembrane helix</keyword>
<evidence type="ECO:0000313" key="3">
    <source>
        <dbReference type="Proteomes" id="UP000612585"/>
    </source>
</evidence>
<reference evidence="2" key="1">
    <citation type="submission" date="2021-01" db="EMBL/GenBank/DDBJ databases">
        <title>Whole genome shotgun sequence of Virgisporangium aurantiacum NBRC 16421.</title>
        <authorList>
            <person name="Komaki H."/>
            <person name="Tamura T."/>
        </authorList>
    </citation>
    <scope>NUCLEOTIDE SEQUENCE</scope>
    <source>
        <strain evidence="2">NBRC 16421</strain>
    </source>
</reference>
<dbReference type="AlphaFoldDB" id="A0A8J3Z590"/>
<organism evidence="2 3">
    <name type="scientific">Virgisporangium aurantiacum</name>
    <dbReference type="NCBI Taxonomy" id="175570"/>
    <lineage>
        <taxon>Bacteria</taxon>
        <taxon>Bacillati</taxon>
        <taxon>Actinomycetota</taxon>
        <taxon>Actinomycetes</taxon>
        <taxon>Micromonosporales</taxon>
        <taxon>Micromonosporaceae</taxon>
        <taxon>Virgisporangium</taxon>
    </lineage>
</organism>
<dbReference type="EMBL" id="BOPG01000015">
    <property type="protein sequence ID" value="GIJ55253.1"/>
    <property type="molecule type" value="Genomic_DNA"/>
</dbReference>